<dbReference type="SUPFAM" id="SSF74788">
    <property type="entry name" value="Cullin repeat-like"/>
    <property type="match status" value="1"/>
</dbReference>
<comment type="similarity">
    <text evidence="1 5">Belongs to the EXO70 family.</text>
</comment>
<feature type="domain" description="Exocyst complex subunit Exo70 C-terminal" evidence="7">
    <location>
        <begin position="319"/>
        <end position="684"/>
    </location>
</feature>
<name>A0A8S1CUB1_9INSE</name>
<dbReference type="GO" id="GO:0005546">
    <property type="term" value="F:phosphatidylinositol-4,5-bisphosphate binding"/>
    <property type="evidence" value="ECO:0007669"/>
    <property type="project" value="InterPro"/>
</dbReference>
<dbReference type="Pfam" id="PF20669">
    <property type="entry name" value="Exo70_N"/>
    <property type="match status" value="1"/>
</dbReference>
<dbReference type="GO" id="GO:0015031">
    <property type="term" value="P:protein transport"/>
    <property type="evidence" value="ECO:0007669"/>
    <property type="project" value="UniProtKB-KW"/>
</dbReference>
<comment type="caution">
    <text evidence="8">The sequence shown here is derived from an EMBL/GenBank/DDBJ whole genome shotgun (WGS) entry which is preliminary data.</text>
</comment>
<proteinExistence type="inferred from homology"/>
<keyword evidence="3 5" id="KW-0268">Exocytosis</keyword>
<dbReference type="Gene3D" id="1.20.1280.170">
    <property type="entry name" value="Exocyst complex component Exo70"/>
    <property type="match status" value="2"/>
</dbReference>
<dbReference type="Proteomes" id="UP000494165">
    <property type="component" value="Unassembled WGS sequence"/>
</dbReference>
<keyword evidence="5" id="KW-0653">Protein transport</keyword>
<evidence type="ECO:0000256" key="2">
    <source>
        <dbReference type="ARBA" id="ARBA00022448"/>
    </source>
</evidence>
<organism evidence="8 9">
    <name type="scientific">Cloeon dipterum</name>
    <dbReference type="NCBI Taxonomy" id="197152"/>
    <lineage>
        <taxon>Eukaryota</taxon>
        <taxon>Metazoa</taxon>
        <taxon>Ecdysozoa</taxon>
        <taxon>Arthropoda</taxon>
        <taxon>Hexapoda</taxon>
        <taxon>Insecta</taxon>
        <taxon>Pterygota</taxon>
        <taxon>Palaeoptera</taxon>
        <taxon>Ephemeroptera</taxon>
        <taxon>Pisciforma</taxon>
        <taxon>Baetidae</taxon>
        <taxon>Cloeon</taxon>
    </lineage>
</organism>
<dbReference type="PANTHER" id="PTHR12542">
    <property type="entry name" value="EXOCYST COMPLEX PROTEIN EXO70"/>
    <property type="match status" value="1"/>
</dbReference>
<dbReference type="Pfam" id="PF03081">
    <property type="entry name" value="Exo70_C"/>
    <property type="match status" value="1"/>
</dbReference>
<evidence type="ECO:0000256" key="1">
    <source>
        <dbReference type="ARBA" id="ARBA00006756"/>
    </source>
</evidence>
<keyword evidence="9" id="KW-1185">Reference proteome</keyword>
<dbReference type="EMBL" id="CADEPI010000064">
    <property type="protein sequence ID" value="CAB3371705.1"/>
    <property type="molecule type" value="Genomic_DNA"/>
</dbReference>
<dbReference type="InterPro" id="IPR016159">
    <property type="entry name" value="Cullin_repeat-like_dom_sf"/>
</dbReference>
<feature type="region of interest" description="Disordered" evidence="6">
    <location>
        <begin position="235"/>
        <end position="266"/>
    </location>
</feature>
<dbReference type="AlphaFoldDB" id="A0A8S1CUB1"/>
<dbReference type="InterPro" id="IPR046364">
    <property type="entry name" value="Exo70_C"/>
</dbReference>
<evidence type="ECO:0000256" key="5">
    <source>
        <dbReference type="RuleBase" id="RU365026"/>
    </source>
</evidence>
<dbReference type="InterPro" id="IPR004140">
    <property type="entry name" value="Exo70"/>
</dbReference>
<evidence type="ECO:0000256" key="3">
    <source>
        <dbReference type="ARBA" id="ARBA00022483"/>
    </source>
</evidence>
<accession>A0A8S1CUB1</accession>
<reference evidence="8 9" key="1">
    <citation type="submission" date="2020-04" db="EMBL/GenBank/DDBJ databases">
        <authorList>
            <person name="Alioto T."/>
            <person name="Alioto T."/>
            <person name="Gomez Garrido J."/>
        </authorList>
    </citation>
    <scope>NUCLEOTIDE SEQUENCE [LARGE SCALE GENOMIC DNA]</scope>
</reference>
<evidence type="ECO:0000313" key="8">
    <source>
        <dbReference type="EMBL" id="CAB3371705.1"/>
    </source>
</evidence>
<sequence>MQVQRKLEQELNNLNILKDKVNKSNQITTGMVNILSSFEDRLAKLEATILPVYNETRNLQRLQENIDYTMVALDSVIGYYSVSQEVEDVIRDGPRSANEGDFKLEPFLAAMNRLQVAKEYFQKNNPQSVELDNVISLLTAGGDALNREFTDILHKHSKHVPPIVLLDLVGTGEDASLEDMAPPSLNQLPDEVTTELIRIADWLFVNNKDEFMFVYAQIRAKILFKSLHTLKEQQRSSSGGSLQSYSPLPRHKLQNRLADTPGRKGPRKLQALEKASKMFHKASQTLGQSTGLSLGPRRSGVNLEVREDVVDEQEMENYLVCVMALQKLLLSERALMTGIIPLAHHPKVFEVIMQESMDMVVQDGENIATRAKRCISRKDFGAVLVVYPILKNLLNMRPEFEKTFEGCDLNVRSKFTTILNTLHATGAKALEEFIENVHGDSSSQLPSDGTVHELTSNVLMFLEQLTDYTETIGGILAQDPAYMHTLAAAPGRQEKNRTLLGIYIKKVLAQLNHTLVSKSEAYTDLGLRAIFRLNNNQYVLSSLQRSGLLDLVKNSVPDFENNYHEMISDNKTAYANNWSRVLNHINIGEEVVAVQMGGKMRDKDRNTVKEKFAGFNKDIEEMSKQQRGYSIPDDDVRQALIVDNIEMILPKYKMFYNKYSHLPFTKNKEKYIKYTPQQVQDMLERFFDLAA</sequence>
<evidence type="ECO:0000259" key="7">
    <source>
        <dbReference type="Pfam" id="PF03081"/>
    </source>
</evidence>
<keyword evidence="2 5" id="KW-0813">Transport</keyword>
<evidence type="ECO:0000256" key="4">
    <source>
        <dbReference type="ARBA" id="ARBA00026169"/>
    </source>
</evidence>
<protein>
    <recommendedName>
        <fullName evidence="4 5">Exocyst complex component 7</fullName>
    </recommendedName>
    <alternativeName>
        <fullName evidence="5">Exocyst complex component Exo70</fullName>
    </alternativeName>
</protein>
<evidence type="ECO:0000256" key="6">
    <source>
        <dbReference type="SAM" id="MobiDB-lite"/>
    </source>
</evidence>
<gene>
    <name evidence="8" type="ORF">CLODIP_2_CD03961</name>
</gene>
<dbReference type="OrthoDB" id="1922221at2759"/>
<comment type="function">
    <text evidence="5">Component of the exocyst complex involved in the docking of exocytic vesicles with fusion sites on the plasma membrane.</text>
</comment>
<evidence type="ECO:0000313" key="9">
    <source>
        <dbReference type="Proteomes" id="UP000494165"/>
    </source>
</evidence>
<dbReference type="GO" id="GO:0000145">
    <property type="term" value="C:exocyst"/>
    <property type="evidence" value="ECO:0007669"/>
    <property type="project" value="InterPro"/>
</dbReference>
<dbReference type="PANTHER" id="PTHR12542:SF41">
    <property type="entry name" value="EXOCYST COMPLEX COMPONENT 7"/>
    <property type="match status" value="1"/>
</dbReference>
<dbReference type="GO" id="GO:0006887">
    <property type="term" value="P:exocytosis"/>
    <property type="evidence" value="ECO:0007669"/>
    <property type="project" value="UniProtKB-KW"/>
</dbReference>
<feature type="compositionally biased region" description="Low complexity" evidence="6">
    <location>
        <begin position="236"/>
        <end position="248"/>
    </location>
</feature>